<dbReference type="EMBL" id="KK120391">
    <property type="protein sequence ID" value="KFM78209.1"/>
    <property type="molecule type" value="Genomic_DNA"/>
</dbReference>
<sequence length="73" mass="8351">MLQKMGYKPGMKLGAQKANCSGAGLAEPIKVKIKTDRGGLGREEEIRKKIEEREKRRAEFKVYKQQETELLTK</sequence>
<feature type="non-terminal residue" evidence="2">
    <location>
        <position position="73"/>
    </location>
</feature>
<evidence type="ECO:0000313" key="3">
    <source>
        <dbReference type="Proteomes" id="UP000054359"/>
    </source>
</evidence>
<dbReference type="OrthoDB" id="786951at2759"/>
<protein>
    <submittedName>
        <fullName evidence="2">Coiled-coil domain-containing protein 75</fullName>
    </submittedName>
</protein>
<dbReference type="InterPro" id="IPR000467">
    <property type="entry name" value="G_patch_dom"/>
</dbReference>
<organism evidence="2 3">
    <name type="scientific">Stegodyphus mimosarum</name>
    <name type="common">African social velvet spider</name>
    <dbReference type="NCBI Taxonomy" id="407821"/>
    <lineage>
        <taxon>Eukaryota</taxon>
        <taxon>Metazoa</taxon>
        <taxon>Ecdysozoa</taxon>
        <taxon>Arthropoda</taxon>
        <taxon>Chelicerata</taxon>
        <taxon>Arachnida</taxon>
        <taxon>Araneae</taxon>
        <taxon>Araneomorphae</taxon>
        <taxon>Entelegynae</taxon>
        <taxon>Eresoidea</taxon>
        <taxon>Eresidae</taxon>
        <taxon>Stegodyphus</taxon>
    </lineage>
</organism>
<dbReference type="InterPro" id="IPR039249">
    <property type="entry name" value="GPATCH11"/>
</dbReference>
<dbReference type="GO" id="GO:0003676">
    <property type="term" value="F:nucleic acid binding"/>
    <property type="evidence" value="ECO:0007669"/>
    <property type="project" value="InterPro"/>
</dbReference>
<name>A0A087ULH0_STEMI</name>
<keyword evidence="3" id="KW-1185">Reference proteome</keyword>
<dbReference type="PANTHER" id="PTHR21032">
    <property type="entry name" value="G PATCH DOMAIN-CONTAINING PROTEIN 11"/>
    <property type="match status" value="1"/>
</dbReference>
<dbReference type="Proteomes" id="UP000054359">
    <property type="component" value="Unassembled WGS sequence"/>
</dbReference>
<dbReference type="Pfam" id="PF01585">
    <property type="entry name" value="G-patch"/>
    <property type="match status" value="1"/>
</dbReference>
<evidence type="ECO:0000313" key="2">
    <source>
        <dbReference type="EMBL" id="KFM78209.1"/>
    </source>
</evidence>
<reference evidence="2 3" key="1">
    <citation type="submission" date="2013-11" db="EMBL/GenBank/DDBJ databases">
        <title>Genome sequencing of Stegodyphus mimosarum.</title>
        <authorList>
            <person name="Bechsgaard J."/>
        </authorList>
    </citation>
    <scope>NUCLEOTIDE SEQUENCE [LARGE SCALE GENOMIC DNA]</scope>
</reference>
<dbReference type="GO" id="GO:0000776">
    <property type="term" value="C:kinetochore"/>
    <property type="evidence" value="ECO:0007669"/>
    <property type="project" value="TreeGrafter"/>
</dbReference>
<feature type="domain" description="G-patch" evidence="1">
    <location>
        <begin position="1"/>
        <end position="45"/>
    </location>
</feature>
<accession>A0A087ULH0</accession>
<gene>
    <name evidence="2" type="ORF">X975_19698</name>
</gene>
<dbReference type="PANTHER" id="PTHR21032:SF0">
    <property type="entry name" value="G PATCH DOMAIN-CONTAINING PROTEIN 11"/>
    <property type="match status" value="1"/>
</dbReference>
<proteinExistence type="predicted"/>
<evidence type="ECO:0000259" key="1">
    <source>
        <dbReference type="PROSITE" id="PS50174"/>
    </source>
</evidence>
<dbReference type="AlphaFoldDB" id="A0A087ULH0"/>
<dbReference type="SMART" id="SM00443">
    <property type="entry name" value="G_patch"/>
    <property type="match status" value="1"/>
</dbReference>
<dbReference type="PROSITE" id="PS50174">
    <property type="entry name" value="G_PATCH"/>
    <property type="match status" value="1"/>
</dbReference>